<dbReference type="RefSeq" id="WP_115164152.1">
    <property type="nucleotide sequence ID" value="NZ_UGUA01000002.1"/>
</dbReference>
<name>A0A379G2M3_9GAMM</name>
<dbReference type="EMBL" id="UGUA01000002">
    <property type="protein sequence ID" value="SUC35112.1"/>
    <property type="molecule type" value="Genomic_DNA"/>
</dbReference>
<sequence>MFTSSIKATKPIQITSKVEINKEYGQLSQKLLNVSNKFISFTVNKQSISINKAILMSDVLKAVQKSNPKDTQAIAHWKEQERVVQLSATFNQAFDAVIDAFISSNQDMKFRLSLQEKTNIFNEIKGNLQFGEYQFNKNAAQKSLEHVLRNNSRIKEITTLLIQQNKISDTKSVRYVTNYIIEAINNELCQTLFPELPLREISVLATELTSLRLFDKSMDQMKYDHWKAHYKLPSSGKTIML</sequence>
<evidence type="ECO:0000313" key="1">
    <source>
        <dbReference type="EMBL" id="SUC35112.1"/>
    </source>
</evidence>
<protein>
    <submittedName>
        <fullName evidence="1">IpaB/EvcA family</fullName>
    </submittedName>
</protein>
<organism evidence="1 2">
    <name type="scientific">Providencia rustigianii</name>
    <dbReference type="NCBI Taxonomy" id="158850"/>
    <lineage>
        <taxon>Bacteria</taxon>
        <taxon>Pseudomonadati</taxon>
        <taxon>Pseudomonadota</taxon>
        <taxon>Gammaproteobacteria</taxon>
        <taxon>Enterobacterales</taxon>
        <taxon>Morganellaceae</taxon>
        <taxon>Providencia</taxon>
    </lineage>
</organism>
<dbReference type="Gene3D" id="1.10.4120.20">
    <property type="match status" value="1"/>
</dbReference>
<dbReference type="Proteomes" id="UP000255129">
    <property type="component" value="Unassembled WGS sequence"/>
</dbReference>
<gene>
    <name evidence="1" type="ORF">NCTC12026_01494</name>
</gene>
<evidence type="ECO:0000313" key="2">
    <source>
        <dbReference type="Proteomes" id="UP000255129"/>
    </source>
</evidence>
<reference evidence="1 2" key="1">
    <citation type="submission" date="2018-06" db="EMBL/GenBank/DDBJ databases">
        <authorList>
            <consortium name="Pathogen Informatics"/>
            <person name="Doyle S."/>
        </authorList>
    </citation>
    <scope>NUCLEOTIDE SEQUENCE [LARGE SCALE GENOMIC DNA]</scope>
    <source>
        <strain evidence="1 2">NCTC12026</strain>
    </source>
</reference>
<dbReference type="OrthoDB" id="9954148at2"/>
<proteinExistence type="predicted"/>
<accession>A0A379G2M3</accession>
<dbReference type="AlphaFoldDB" id="A0A379G2M3"/>